<dbReference type="NCBIfam" id="TIGR02532">
    <property type="entry name" value="IV_pilin_GFxxxE"/>
    <property type="match status" value="1"/>
</dbReference>
<evidence type="ECO:0000256" key="10">
    <source>
        <dbReference type="ARBA" id="ARBA00030775"/>
    </source>
</evidence>
<reference evidence="12 13" key="1">
    <citation type="journal article" date="2019" name="Int. J. Syst. Evol. Microbiol.">
        <title>The Global Catalogue of Microorganisms (GCM) 10K type strain sequencing project: providing services to taxonomists for standard genome sequencing and annotation.</title>
        <authorList>
            <consortium name="The Broad Institute Genomics Platform"/>
            <consortium name="The Broad Institute Genome Sequencing Center for Infectious Disease"/>
            <person name="Wu L."/>
            <person name="Ma J."/>
        </authorList>
    </citation>
    <scope>NUCLEOTIDE SEQUENCE [LARGE SCALE GENOMIC DNA]</scope>
    <source>
        <strain evidence="12 13">JCM 9933</strain>
    </source>
</reference>
<dbReference type="Pfam" id="PF12019">
    <property type="entry name" value="GspH"/>
    <property type="match status" value="1"/>
</dbReference>
<evidence type="ECO:0000256" key="1">
    <source>
        <dbReference type="ARBA" id="ARBA00004377"/>
    </source>
</evidence>
<evidence type="ECO:0000256" key="6">
    <source>
        <dbReference type="ARBA" id="ARBA00022692"/>
    </source>
</evidence>
<proteinExistence type="inferred from homology"/>
<evidence type="ECO:0000256" key="3">
    <source>
        <dbReference type="ARBA" id="ARBA00022475"/>
    </source>
</evidence>
<dbReference type="Gene3D" id="3.30.700.10">
    <property type="entry name" value="Glycoprotein, Type 4 Pilin"/>
    <property type="match status" value="1"/>
</dbReference>
<keyword evidence="6" id="KW-0812">Transmembrane</keyword>
<evidence type="ECO:0000313" key="12">
    <source>
        <dbReference type="EMBL" id="GAA0601070.1"/>
    </source>
</evidence>
<dbReference type="Proteomes" id="UP001501588">
    <property type="component" value="Unassembled WGS sequence"/>
</dbReference>
<dbReference type="InterPro" id="IPR022346">
    <property type="entry name" value="T2SS_GspH"/>
</dbReference>
<evidence type="ECO:0000256" key="2">
    <source>
        <dbReference type="ARBA" id="ARBA00021549"/>
    </source>
</evidence>
<evidence type="ECO:0000256" key="8">
    <source>
        <dbReference type="ARBA" id="ARBA00023136"/>
    </source>
</evidence>
<dbReference type="EMBL" id="BAAAFZ010000076">
    <property type="protein sequence ID" value="GAA0601070.1"/>
    <property type="molecule type" value="Genomic_DNA"/>
</dbReference>
<comment type="caution">
    <text evidence="12">The sequence shown here is derived from an EMBL/GenBank/DDBJ whole genome shotgun (WGS) entry which is preliminary data.</text>
</comment>
<dbReference type="SUPFAM" id="SSF54523">
    <property type="entry name" value="Pili subunits"/>
    <property type="match status" value="1"/>
</dbReference>
<evidence type="ECO:0000313" key="13">
    <source>
        <dbReference type="Proteomes" id="UP001501588"/>
    </source>
</evidence>
<gene>
    <name evidence="12" type="ORF">GCM10009416_43700</name>
</gene>
<keyword evidence="13" id="KW-1185">Reference proteome</keyword>
<evidence type="ECO:0000256" key="4">
    <source>
        <dbReference type="ARBA" id="ARBA00022481"/>
    </source>
</evidence>
<organism evidence="12 13">
    <name type="scientific">Craurococcus roseus</name>
    <dbReference type="NCBI Taxonomy" id="77585"/>
    <lineage>
        <taxon>Bacteria</taxon>
        <taxon>Pseudomonadati</taxon>
        <taxon>Pseudomonadota</taxon>
        <taxon>Alphaproteobacteria</taxon>
        <taxon>Acetobacterales</taxon>
        <taxon>Acetobacteraceae</taxon>
        <taxon>Craurococcus</taxon>
    </lineage>
</organism>
<sequence length="140" mass="14139">MRAPGFTLLESLVVLLIVALAATALPRVSGARQGGIVRAAADGVAASLREARLVARADGRETRVVFDTGPGTVRPARGPARPLPAGVRLAVEGAAAEAGAEGRIAIRFDAEGGSTGGRVTVALGSHAAAVEVDWMTGHVR</sequence>
<evidence type="ECO:0000259" key="11">
    <source>
        <dbReference type="Pfam" id="PF12019"/>
    </source>
</evidence>
<keyword evidence="7" id="KW-1133">Transmembrane helix</keyword>
<evidence type="ECO:0000256" key="5">
    <source>
        <dbReference type="ARBA" id="ARBA00022519"/>
    </source>
</evidence>
<dbReference type="InterPro" id="IPR012902">
    <property type="entry name" value="N_methyl_site"/>
</dbReference>
<comment type="similarity">
    <text evidence="9">Belongs to the GSP H family.</text>
</comment>
<keyword evidence="4" id="KW-0488">Methylation</keyword>
<protein>
    <recommendedName>
        <fullName evidence="2">Type II secretion system protein H</fullName>
    </recommendedName>
    <alternativeName>
        <fullName evidence="10">General secretion pathway protein H</fullName>
    </alternativeName>
</protein>
<name>A0ABN1FZF8_9PROT</name>
<accession>A0ABN1FZF8</accession>
<feature type="domain" description="General secretion pathway GspH" evidence="11">
    <location>
        <begin position="40"/>
        <end position="134"/>
    </location>
</feature>
<evidence type="ECO:0000256" key="9">
    <source>
        <dbReference type="ARBA" id="ARBA00025772"/>
    </source>
</evidence>
<comment type="subcellular location">
    <subcellularLocation>
        <location evidence="1">Cell inner membrane</location>
        <topology evidence="1">Single-pass membrane protein</topology>
    </subcellularLocation>
</comment>
<evidence type="ECO:0000256" key="7">
    <source>
        <dbReference type="ARBA" id="ARBA00022989"/>
    </source>
</evidence>
<keyword evidence="3" id="KW-1003">Cell membrane</keyword>
<keyword evidence="8" id="KW-0472">Membrane</keyword>
<dbReference type="RefSeq" id="WP_343897542.1">
    <property type="nucleotide sequence ID" value="NZ_BAAAFZ010000076.1"/>
</dbReference>
<dbReference type="Pfam" id="PF07963">
    <property type="entry name" value="N_methyl"/>
    <property type="match status" value="1"/>
</dbReference>
<dbReference type="InterPro" id="IPR045584">
    <property type="entry name" value="Pilin-like"/>
</dbReference>
<keyword evidence="5" id="KW-0997">Cell inner membrane</keyword>